<feature type="domain" description="BLUF" evidence="1">
    <location>
        <begin position="5"/>
        <end position="95"/>
    </location>
</feature>
<dbReference type="Proteomes" id="UP001268683">
    <property type="component" value="Chromosome"/>
</dbReference>
<gene>
    <name evidence="2" type="ORF">QGN29_12745</name>
</gene>
<dbReference type="SMART" id="SM01034">
    <property type="entry name" value="BLUF"/>
    <property type="match status" value="1"/>
</dbReference>
<dbReference type="SUPFAM" id="SSF54975">
    <property type="entry name" value="Acylphosphatase/BLUF domain-like"/>
    <property type="match status" value="1"/>
</dbReference>
<sequence length="142" mass="16535">MPSQLSQLVYYSEVNEQNKLELESLLHKAQDHNSKNYITGALWAYGKFYIQVLEGERAKVSDLYHNICADPHHNGVVLVGCIDIEERDFADWWMAFIMDTDVNREAILKYSCSDRLEPRKMSHQRLIQLMKTVKLSQTARSD</sequence>
<protein>
    <submittedName>
        <fullName evidence="2">BLUF domain-containing protein</fullName>
    </submittedName>
</protein>
<dbReference type="GO" id="GO:0009882">
    <property type="term" value="F:blue light photoreceptor activity"/>
    <property type="evidence" value="ECO:0007669"/>
    <property type="project" value="InterPro"/>
</dbReference>
<proteinExistence type="predicted"/>
<dbReference type="PROSITE" id="PS50925">
    <property type="entry name" value="BLUF"/>
    <property type="match status" value="1"/>
</dbReference>
<accession>A0AA52EBQ5</accession>
<dbReference type="InterPro" id="IPR036046">
    <property type="entry name" value="Acylphosphatase-like_dom_sf"/>
</dbReference>
<evidence type="ECO:0000313" key="3">
    <source>
        <dbReference type="Proteomes" id="UP001268683"/>
    </source>
</evidence>
<evidence type="ECO:0000313" key="2">
    <source>
        <dbReference type="EMBL" id="WND02417.1"/>
    </source>
</evidence>
<dbReference type="Gene3D" id="3.30.70.100">
    <property type="match status" value="1"/>
</dbReference>
<reference evidence="2" key="1">
    <citation type="submission" date="2023-04" db="EMBL/GenBank/DDBJ databases">
        <title>Complete genome sequence of Temperatibacter marinus.</title>
        <authorList>
            <person name="Rong J.-C."/>
            <person name="Yi M.-L."/>
            <person name="Zhao Q."/>
        </authorList>
    </citation>
    <scope>NUCLEOTIDE SEQUENCE</scope>
    <source>
        <strain evidence="2">NBRC 110045</strain>
    </source>
</reference>
<dbReference type="InterPro" id="IPR007024">
    <property type="entry name" value="BLUF_domain"/>
</dbReference>
<dbReference type="AlphaFoldDB" id="A0AA52EBQ5"/>
<dbReference type="Pfam" id="PF04940">
    <property type="entry name" value="BLUF"/>
    <property type="match status" value="1"/>
</dbReference>
<dbReference type="RefSeq" id="WP_310798252.1">
    <property type="nucleotide sequence ID" value="NZ_CP123872.1"/>
</dbReference>
<organism evidence="2 3">
    <name type="scientific">Temperatibacter marinus</name>
    <dbReference type="NCBI Taxonomy" id="1456591"/>
    <lineage>
        <taxon>Bacteria</taxon>
        <taxon>Pseudomonadati</taxon>
        <taxon>Pseudomonadota</taxon>
        <taxon>Alphaproteobacteria</taxon>
        <taxon>Kordiimonadales</taxon>
        <taxon>Temperatibacteraceae</taxon>
        <taxon>Temperatibacter</taxon>
    </lineage>
</organism>
<name>A0AA52EBQ5_9PROT</name>
<dbReference type="EMBL" id="CP123872">
    <property type="protein sequence ID" value="WND02417.1"/>
    <property type="molecule type" value="Genomic_DNA"/>
</dbReference>
<dbReference type="GO" id="GO:0071949">
    <property type="term" value="F:FAD binding"/>
    <property type="evidence" value="ECO:0007669"/>
    <property type="project" value="InterPro"/>
</dbReference>
<evidence type="ECO:0000259" key="1">
    <source>
        <dbReference type="PROSITE" id="PS50925"/>
    </source>
</evidence>
<dbReference type="KEGG" id="tmk:QGN29_12745"/>
<keyword evidence="3" id="KW-1185">Reference proteome</keyword>